<comment type="similarity">
    <text evidence="3">Belongs to the TSSC4 family.</text>
</comment>
<comment type="subcellular location">
    <subcellularLocation>
        <location evidence="2">Cytoplasm</location>
    </subcellularLocation>
    <subcellularLocation>
        <location evidence="1">Nucleus</location>
    </subcellularLocation>
</comment>
<evidence type="ECO:0000313" key="12">
    <source>
        <dbReference type="EnsemblMetazoa" id="AEPI007702-PA"/>
    </source>
</evidence>
<evidence type="ECO:0000256" key="9">
    <source>
        <dbReference type="ARBA" id="ARBA00035304"/>
    </source>
</evidence>
<keyword evidence="4" id="KW-0963">Cytoplasm</keyword>
<keyword evidence="5" id="KW-0507">mRNA processing</keyword>
<evidence type="ECO:0000256" key="11">
    <source>
        <dbReference type="SAM" id="MobiDB-lite"/>
    </source>
</evidence>
<evidence type="ECO:0000256" key="2">
    <source>
        <dbReference type="ARBA" id="ARBA00004496"/>
    </source>
</evidence>
<feature type="region of interest" description="Disordered" evidence="11">
    <location>
        <begin position="122"/>
        <end position="141"/>
    </location>
</feature>
<evidence type="ECO:0000256" key="5">
    <source>
        <dbReference type="ARBA" id="ARBA00022664"/>
    </source>
</evidence>
<comment type="function">
    <text evidence="10">Protein associated with the U5 snRNP, during its maturation and its post-splicing recycling and which is required for spliceosomal tri-snRNP complex assembly in the nucleus. Has a molecular sequestering activity and transiently hinders SNRNP200 binding sites for constitutive splicing factors that intervene later during the assembly of the spliceosome and splicing. Together with its molecular sequestering activity, may also function as a molecular adapter and placeholder, coordinating the assembly of the U5 snRNP and its association with the U4/U6 di-snRNP.</text>
</comment>
<dbReference type="Pfam" id="PF15264">
    <property type="entry name" value="TSSC4"/>
    <property type="match status" value="1"/>
</dbReference>
<accession>A0A182PL85</accession>
<dbReference type="GO" id="GO:0006397">
    <property type="term" value="P:mRNA processing"/>
    <property type="evidence" value="ECO:0007669"/>
    <property type="project" value="UniProtKB-KW"/>
</dbReference>
<feature type="compositionally biased region" description="Acidic residues" evidence="11">
    <location>
        <begin position="231"/>
        <end position="248"/>
    </location>
</feature>
<evidence type="ECO:0000256" key="7">
    <source>
        <dbReference type="ARBA" id="ARBA00023187"/>
    </source>
</evidence>
<dbReference type="VEuPathDB" id="VectorBase:AEPI007702"/>
<keyword evidence="13" id="KW-1185">Reference proteome</keyword>
<reference evidence="13" key="1">
    <citation type="submission" date="2013-03" db="EMBL/GenBank/DDBJ databases">
        <title>The Genome Sequence of Anopheles epiroticus epiroticus2.</title>
        <authorList>
            <consortium name="The Broad Institute Genomics Platform"/>
            <person name="Neafsey D.E."/>
            <person name="Howell P."/>
            <person name="Walker B."/>
            <person name="Young S.K."/>
            <person name="Zeng Q."/>
            <person name="Gargeya S."/>
            <person name="Fitzgerald M."/>
            <person name="Haas B."/>
            <person name="Abouelleil A."/>
            <person name="Allen A.W."/>
            <person name="Alvarado L."/>
            <person name="Arachchi H.M."/>
            <person name="Berlin A.M."/>
            <person name="Chapman S.B."/>
            <person name="Gainer-Dewar J."/>
            <person name="Goldberg J."/>
            <person name="Griggs A."/>
            <person name="Gujja S."/>
            <person name="Hansen M."/>
            <person name="Howarth C."/>
            <person name="Imamovic A."/>
            <person name="Ireland A."/>
            <person name="Larimer J."/>
            <person name="McCowan C."/>
            <person name="Murphy C."/>
            <person name="Pearson M."/>
            <person name="Poon T.W."/>
            <person name="Priest M."/>
            <person name="Roberts A."/>
            <person name="Saif S."/>
            <person name="Shea T."/>
            <person name="Sisk P."/>
            <person name="Sykes S."/>
            <person name="Wortman J."/>
            <person name="Nusbaum C."/>
            <person name="Birren B."/>
        </authorList>
    </citation>
    <scope>NUCLEOTIDE SEQUENCE [LARGE SCALE GENOMIC DNA]</scope>
    <source>
        <strain evidence="13">Epiroticus2</strain>
    </source>
</reference>
<keyword evidence="6" id="KW-0747">Spliceosome</keyword>
<dbReference type="EnsemblMetazoa" id="AEPI007702-RA">
    <property type="protein sequence ID" value="AEPI007702-PA"/>
    <property type="gene ID" value="AEPI007702"/>
</dbReference>
<protein>
    <recommendedName>
        <fullName evidence="9">U5 small nuclear ribonucleoprotein TSSC4</fullName>
    </recommendedName>
</protein>
<dbReference type="STRING" id="199890.A0A182PL85"/>
<dbReference type="GO" id="GO:0008380">
    <property type="term" value="P:RNA splicing"/>
    <property type="evidence" value="ECO:0007669"/>
    <property type="project" value="UniProtKB-KW"/>
</dbReference>
<dbReference type="GO" id="GO:0005737">
    <property type="term" value="C:cytoplasm"/>
    <property type="evidence" value="ECO:0007669"/>
    <property type="project" value="UniProtKB-SubCell"/>
</dbReference>
<proteinExistence type="inferred from homology"/>
<name>A0A182PL85_9DIPT</name>
<dbReference type="InterPro" id="IPR029338">
    <property type="entry name" value="TSSC4"/>
</dbReference>
<dbReference type="PANTHER" id="PTHR13445:SF3">
    <property type="entry name" value="U5 SMALL NUCLEAR RIBONUCLEOPROTEIN TSSC4"/>
    <property type="match status" value="1"/>
</dbReference>
<evidence type="ECO:0000256" key="3">
    <source>
        <dbReference type="ARBA" id="ARBA00010362"/>
    </source>
</evidence>
<dbReference type="AlphaFoldDB" id="A0A182PL85"/>
<evidence type="ECO:0000256" key="4">
    <source>
        <dbReference type="ARBA" id="ARBA00022490"/>
    </source>
</evidence>
<feature type="region of interest" description="Disordered" evidence="11">
    <location>
        <begin position="190"/>
        <end position="248"/>
    </location>
</feature>
<feature type="region of interest" description="Disordered" evidence="11">
    <location>
        <begin position="164"/>
        <end position="183"/>
    </location>
</feature>
<evidence type="ECO:0000256" key="8">
    <source>
        <dbReference type="ARBA" id="ARBA00023242"/>
    </source>
</evidence>
<dbReference type="GO" id="GO:0005681">
    <property type="term" value="C:spliceosomal complex"/>
    <property type="evidence" value="ECO:0007669"/>
    <property type="project" value="UniProtKB-KW"/>
</dbReference>
<evidence type="ECO:0000256" key="10">
    <source>
        <dbReference type="ARBA" id="ARBA00045970"/>
    </source>
</evidence>
<evidence type="ECO:0000256" key="1">
    <source>
        <dbReference type="ARBA" id="ARBA00004123"/>
    </source>
</evidence>
<organism evidence="12 13">
    <name type="scientific">Anopheles epiroticus</name>
    <dbReference type="NCBI Taxonomy" id="199890"/>
    <lineage>
        <taxon>Eukaryota</taxon>
        <taxon>Metazoa</taxon>
        <taxon>Ecdysozoa</taxon>
        <taxon>Arthropoda</taxon>
        <taxon>Hexapoda</taxon>
        <taxon>Insecta</taxon>
        <taxon>Pterygota</taxon>
        <taxon>Neoptera</taxon>
        <taxon>Endopterygota</taxon>
        <taxon>Diptera</taxon>
        <taxon>Nematocera</taxon>
        <taxon>Culicoidea</taxon>
        <taxon>Culicidae</taxon>
        <taxon>Anophelinae</taxon>
        <taxon>Anopheles</taxon>
    </lineage>
</organism>
<feature type="compositionally biased region" description="Low complexity" evidence="11">
    <location>
        <begin position="208"/>
        <end position="222"/>
    </location>
</feature>
<dbReference type="PANTHER" id="PTHR13445">
    <property type="entry name" value="TUMOR SUPPRESSING SUBTRANSFERABLE CANDIDATE 4 TSSC4"/>
    <property type="match status" value="1"/>
</dbReference>
<evidence type="ECO:0000256" key="6">
    <source>
        <dbReference type="ARBA" id="ARBA00022728"/>
    </source>
</evidence>
<keyword evidence="8" id="KW-0539">Nucleus</keyword>
<reference evidence="12" key="2">
    <citation type="submission" date="2020-05" db="UniProtKB">
        <authorList>
            <consortium name="EnsemblMetazoa"/>
        </authorList>
    </citation>
    <scope>IDENTIFICATION</scope>
    <source>
        <strain evidence="12">Epiroticus2</strain>
    </source>
</reference>
<dbReference type="Proteomes" id="UP000075885">
    <property type="component" value="Unassembled WGS sequence"/>
</dbReference>
<evidence type="ECO:0000313" key="13">
    <source>
        <dbReference type="Proteomes" id="UP000075885"/>
    </source>
</evidence>
<sequence length="248" mass="28016">MSFEEKKNLLFSSLQSAEQSIGTDSILHQNANETDYSLVRISKARTKPIRVDRYQGRESIFKRPNAPIGQCLKRSNLPDYKRNPHKWTKYTLEDVDTSDRSNTAAAFSFLKQMEDQQREAAQVDGPGDGMTRQGASADAQPQRAEFCKSVVRFNRSVRLRGQLEEADEPVEPPVEDRPQFNGRRVLMPEYVVGQKDPKRAKRTPTQRKTAATGGKKAGKGAALQLDHLMEENEDEDDAGEDEDQAEME</sequence>
<keyword evidence="7" id="KW-0508">mRNA splicing</keyword>